<dbReference type="SMART" id="SM00422">
    <property type="entry name" value="HTH_MERR"/>
    <property type="match status" value="1"/>
</dbReference>
<protein>
    <submittedName>
        <fullName evidence="6">Transcriptional regulator</fullName>
    </submittedName>
</protein>
<keyword evidence="1" id="KW-0678">Repressor</keyword>
<dbReference type="CDD" id="cd02440">
    <property type="entry name" value="AdoMet_MTases"/>
    <property type="match status" value="1"/>
</dbReference>
<dbReference type="Pfam" id="PF13411">
    <property type="entry name" value="MerR_1"/>
    <property type="match status" value="1"/>
</dbReference>
<dbReference type="InterPro" id="IPR009061">
    <property type="entry name" value="DNA-bd_dom_put_sf"/>
</dbReference>
<dbReference type="GO" id="GO:0003700">
    <property type="term" value="F:DNA-binding transcription factor activity"/>
    <property type="evidence" value="ECO:0007669"/>
    <property type="project" value="InterPro"/>
</dbReference>
<name>A0A0U9HAB3_9BACI</name>
<dbReference type="InterPro" id="IPR041698">
    <property type="entry name" value="Methyltransf_25"/>
</dbReference>
<evidence type="ECO:0000256" key="3">
    <source>
        <dbReference type="ARBA" id="ARBA00023125"/>
    </source>
</evidence>
<dbReference type="RefSeq" id="WP_058949613.1">
    <property type="nucleotide sequence ID" value="NZ_BBXV01000012.1"/>
</dbReference>
<dbReference type="Proteomes" id="UP000052946">
    <property type="component" value="Unassembled WGS sequence"/>
</dbReference>
<keyword evidence="2" id="KW-0805">Transcription regulation</keyword>
<dbReference type="SUPFAM" id="SSF53335">
    <property type="entry name" value="S-adenosyl-L-methionine-dependent methyltransferases"/>
    <property type="match status" value="1"/>
</dbReference>
<comment type="caution">
    <text evidence="6">The sequence shown here is derived from an EMBL/GenBank/DDBJ whole genome shotgun (WGS) entry which is preliminary data.</text>
</comment>
<organism evidence="6 7">
    <name type="scientific">Oceanobacillus picturae</name>
    <dbReference type="NCBI Taxonomy" id="171693"/>
    <lineage>
        <taxon>Bacteria</taxon>
        <taxon>Bacillati</taxon>
        <taxon>Bacillota</taxon>
        <taxon>Bacilli</taxon>
        <taxon>Bacillales</taxon>
        <taxon>Bacillaceae</taxon>
        <taxon>Oceanobacillus</taxon>
    </lineage>
</organism>
<dbReference type="PRINTS" id="PR00040">
    <property type="entry name" value="HTHMERR"/>
</dbReference>
<dbReference type="InterPro" id="IPR029063">
    <property type="entry name" value="SAM-dependent_MTases_sf"/>
</dbReference>
<dbReference type="PROSITE" id="PS50937">
    <property type="entry name" value="HTH_MERR_2"/>
    <property type="match status" value="1"/>
</dbReference>
<dbReference type="PANTHER" id="PTHR30204">
    <property type="entry name" value="REDOX-CYCLING DRUG-SENSING TRANSCRIPTIONAL ACTIVATOR SOXR"/>
    <property type="match status" value="1"/>
</dbReference>
<reference evidence="7" key="1">
    <citation type="submission" date="2015-07" db="EMBL/GenBank/DDBJ databases">
        <title>Draft Genome Sequence of Oceanobacillus picturae Heshi-B3 that Was Isolated from Fermented Rice Bran with Aging Salted Mackerel, Which Was Named Heshiko as Traditional Fermented Seafood in Japan.</title>
        <authorList>
            <person name="Akuzawa S."/>
            <person name="Nakagawa J."/>
            <person name="Kanekatsu T."/>
            <person name="Kanesaki Y."/>
            <person name="Suzuki T."/>
        </authorList>
    </citation>
    <scope>NUCLEOTIDE SEQUENCE [LARGE SCALE GENOMIC DNA]</scope>
    <source>
        <strain evidence="7">Heshi-B3</strain>
    </source>
</reference>
<evidence type="ECO:0000256" key="4">
    <source>
        <dbReference type="ARBA" id="ARBA00023163"/>
    </source>
</evidence>
<reference evidence="6 7" key="2">
    <citation type="journal article" date="2016" name="Genome Announc.">
        <title>Draft Genome Sequence of Oceanobacillus picturae Heshi-B3, Isolated from Fermented Rice Bran in a Traditional Japanese Seafood Dish.</title>
        <authorList>
            <person name="Akuzawa S."/>
            <person name="Nagaoka J."/>
            <person name="Kanekatsu M."/>
            <person name="Kanesaki Y."/>
            <person name="Suzuki T."/>
        </authorList>
    </citation>
    <scope>NUCLEOTIDE SEQUENCE [LARGE SCALE GENOMIC DNA]</scope>
    <source>
        <strain evidence="6 7">Heshi-B3</strain>
    </source>
</reference>
<dbReference type="OrthoDB" id="465705at2"/>
<dbReference type="GO" id="GO:0003677">
    <property type="term" value="F:DNA binding"/>
    <property type="evidence" value="ECO:0007669"/>
    <property type="project" value="UniProtKB-KW"/>
</dbReference>
<keyword evidence="3" id="KW-0238">DNA-binding</keyword>
<sequence length="350" mass="40758">MYIKEVAKKLETSTRTIRYYEEKGLITPAKEENNQYRFFNDEDLIRLSTILSLREVGLPVEAIHSLLKDKDMRVDDYLNVQRGVLYEQWLELKDMIQTLDLMTERAGKGDSVTNDLFGLAKQLKTLKAMRKNWQDKWNFDSQAHDYDQSIKMHGYKFNVHQDYETALNKVVESVHLRPGDMCLDIGIGTGNLGSRFIESGAKVIGVDQSEEMLAVCKEKHPEIETRKGHFLALPVMNMQVDAIVSSYALHHLTDDEKLLALEEMDRVLKRHGEICIADLMFLNEEHRQHIMQSFREEGNVEAIGAIEDEYYADRSQLVDWLEKHDYTVETHQFNSILSMIYARKHVENER</sequence>
<dbReference type="EMBL" id="BBXV01000012">
    <property type="protein sequence ID" value="GAQ17076.1"/>
    <property type="molecule type" value="Genomic_DNA"/>
</dbReference>
<dbReference type="InterPro" id="IPR000551">
    <property type="entry name" value="MerR-type_HTH_dom"/>
</dbReference>
<evidence type="ECO:0000259" key="5">
    <source>
        <dbReference type="PROSITE" id="PS50937"/>
    </source>
</evidence>
<evidence type="ECO:0000313" key="7">
    <source>
        <dbReference type="Proteomes" id="UP000052946"/>
    </source>
</evidence>
<accession>A0A0U9HAB3</accession>
<gene>
    <name evidence="6" type="ORF">OPHB3_1001</name>
</gene>
<dbReference type="Pfam" id="PF13649">
    <property type="entry name" value="Methyltransf_25"/>
    <property type="match status" value="1"/>
</dbReference>
<proteinExistence type="predicted"/>
<dbReference type="Gene3D" id="3.40.50.150">
    <property type="entry name" value="Vaccinia Virus protein VP39"/>
    <property type="match status" value="1"/>
</dbReference>
<dbReference type="InterPro" id="IPR047057">
    <property type="entry name" value="MerR_fam"/>
</dbReference>
<dbReference type="PANTHER" id="PTHR30204:SF69">
    <property type="entry name" value="MERR-FAMILY TRANSCRIPTIONAL REGULATOR"/>
    <property type="match status" value="1"/>
</dbReference>
<evidence type="ECO:0000256" key="1">
    <source>
        <dbReference type="ARBA" id="ARBA00022491"/>
    </source>
</evidence>
<dbReference type="SUPFAM" id="SSF46955">
    <property type="entry name" value="Putative DNA-binding domain"/>
    <property type="match status" value="1"/>
</dbReference>
<feature type="domain" description="HTH merR-type" evidence="5">
    <location>
        <begin position="1"/>
        <end position="69"/>
    </location>
</feature>
<dbReference type="CDD" id="cd00592">
    <property type="entry name" value="HTH_MerR-like"/>
    <property type="match status" value="1"/>
</dbReference>
<dbReference type="AlphaFoldDB" id="A0A0U9HAB3"/>
<keyword evidence="4" id="KW-0804">Transcription</keyword>
<evidence type="ECO:0000256" key="2">
    <source>
        <dbReference type="ARBA" id="ARBA00023015"/>
    </source>
</evidence>
<evidence type="ECO:0000313" key="6">
    <source>
        <dbReference type="EMBL" id="GAQ17076.1"/>
    </source>
</evidence>
<dbReference type="Gene3D" id="1.10.1660.10">
    <property type="match status" value="1"/>
</dbReference>